<dbReference type="Pfam" id="PF21139">
    <property type="entry name" value="BT_MCC_alpha"/>
    <property type="match status" value="1"/>
</dbReference>
<dbReference type="PROSITE" id="PS50979">
    <property type="entry name" value="BC"/>
    <property type="match status" value="1"/>
</dbReference>
<evidence type="ECO:0000256" key="5">
    <source>
        <dbReference type="ARBA" id="ARBA00022840"/>
    </source>
</evidence>
<dbReference type="FunFam" id="3.30.1490.20:FF:000003">
    <property type="entry name" value="acetyl-CoA carboxylase isoform X1"/>
    <property type="match status" value="1"/>
</dbReference>
<dbReference type="InterPro" id="IPR048429">
    <property type="entry name" value="MCC_alpha_BT"/>
</dbReference>
<dbReference type="InterPro" id="IPR050856">
    <property type="entry name" value="Biotin_carboxylase_complex"/>
</dbReference>
<dbReference type="GO" id="GO:0046872">
    <property type="term" value="F:metal ion binding"/>
    <property type="evidence" value="ECO:0007669"/>
    <property type="project" value="InterPro"/>
</dbReference>
<comment type="function">
    <text evidence="10">Component of a biotin-dependent acyl-CoA carboxylase complex. This subunit catalyzes the ATP-dependent carboxylation of the biotin carried by the biotin carboxyl carrier (BCC) domain, resulting in the formation of carboxyl biotin. When associated with the beta1 subunit AccD1, is involved in branched amino-acid catabolism with methylcrotonyl coenzyme A as the substrate.</text>
</comment>
<dbReference type="FunFam" id="2.40.50.100:FF:000003">
    <property type="entry name" value="Acetyl-CoA carboxylase biotin carboxyl carrier protein"/>
    <property type="match status" value="1"/>
</dbReference>
<dbReference type="PROSITE" id="PS50968">
    <property type="entry name" value="BIOTINYL_LIPOYL"/>
    <property type="match status" value="1"/>
</dbReference>
<dbReference type="InterPro" id="IPR000089">
    <property type="entry name" value="Biotin_lipoyl"/>
</dbReference>
<accession>A0AAE3GEF0</accession>
<evidence type="ECO:0000259" key="16">
    <source>
        <dbReference type="PROSITE" id="PS50975"/>
    </source>
</evidence>
<dbReference type="Pfam" id="PF00364">
    <property type="entry name" value="Biotin_lipoyl"/>
    <property type="match status" value="1"/>
</dbReference>
<comment type="caution">
    <text evidence="18">The sequence shown here is derived from an EMBL/GenBank/DDBJ whole genome shotgun (WGS) entry which is preliminary data.</text>
</comment>
<dbReference type="InterPro" id="IPR016185">
    <property type="entry name" value="PreATP-grasp_dom_sf"/>
</dbReference>
<evidence type="ECO:0000256" key="6">
    <source>
        <dbReference type="ARBA" id="ARBA00022946"/>
    </source>
</evidence>
<evidence type="ECO:0000256" key="7">
    <source>
        <dbReference type="ARBA" id="ARBA00023267"/>
    </source>
</evidence>
<dbReference type="PANTHER" id="PTHR18866">
    <property type="entry name" value="CARBOXYLASE:PYRUVATE/ACETYL-COA/PROPIONYL-COA CARBOXYLASE"/>
    <property type="match status" value="1"/>
</dbReference>
<dbReference type="SUPFAM" id="SSF56059">
    <property type="entry name" value="Glutathione synthetase ATP-binding domain-like"/>
    <property type="match status" value="1"/>
</dbReference>
<dbReference type="CDD" id="cd06850">
    <property type="entry name" value="biotinyl_domain"/>
    <property type="match status" value="1"/>
</dbReference>
<evidence type="ECO:0000313" key="18">
    <source>
        <dbReference type="EMBL" id="MCP2166696.1"/>
    </source>
</evidence>
<evidence type="ECO:0000256" key="9">
    <source>
        <dbReference type="ARBA" id="ARBA00048501"/>
    </source>
</evidence>
<dbReference type="AlphaFoldDB" id="A0AAE3GEF0"/>
<evidence type="ECO:0000256" key="4">
    <source>
        <dbReference type="ARBA" id="ARBA00022741"/>
    </source>
</evidence>
<feature type="domain" description="ATP-grasp" evidence="16">
    <location>
        <begin position="158"/>
        <end position="362"/>
    </location>
</feature>
<evidence type="ECO:0000256" key="14">
    <source>
        <dbReference type="SAM" id="MobiDB-lite"/>
    </source>
</evidence>
<comment type="subunit">
    <text evidence="11">The biotin-dependent acyl-CoA carboxylase complex is composed of AccA1, which contains the biotin carboxylase (BC) and biotin carboxyl carrier protein (BCCP) domains, and AccD1, which contains the carboxyl transferase (CT) domain. The AccA1/AccD1 complex forms a dodecamer.</text>
</comment>
<name>A0AAE3GEF0_9PSEU</name>
<dbReference type="PROSITE" id="PS00867">
    <property type="entry name" value="CPSASE_2"/>
    <property type="match status" value="1"/>
</dbReference>
<dbReference type="InterPro" id="IPR005479">
    <property type="entry name" value="CPAse_ATP-bd"/>
</dbReference>
<dbReference type="InterPro" id="IPR011761">
    <property type="entry name" value="ATP-grasp"/>
</dbReference>
<reference evidence="18" key="1">
    <citation type="submission" date="2022-06" db="EMBL/GenBank/DDBJ databases">
        <title>Genomic Encyclopedia of Archaeal and Bacterial Type Strains, Phase II (KMG-II): from individual species to whole genera.</title>
        <authorList>
            <person name="Goeker M."/>
        </authorList>
    </citation>
    <scope>NUCLEOTIDE SEQUENCE</scope>
    <source>
        <strain evidence="18">DSM 43935</strain>
    </source>
</reference>
<evidence type="ECO:0000256" key="2">
    <source>
        <dbReference type="ARBA" id="ARBA00013263"/>
    </source>
</evidence>
<gene>
    <name evidence="18" type="ORF">LX83_003568</name>
</gene>
<dbReference type="Pfam" id="PF02785">
    <property type="entry name" value="Biotin_carb_C"/>
    <property type="match status" value="1"/>
</dbReference>
<keyword evidence="19" id="KW-1185">Reference proteome</keyword>
<sequence>MTSSSGSRLGQANGHEYREKGRTTDMPASTNRDHARPALFDSVLVANRGEIAVRITRTLRAMGIGAIAVYSDADADARHVREADLAVRLGPAPARESYLHIERVVEAALATGAQAVHPGYGFLAENAAFATACQQAGLVFIGPPASAIQTMGDKIGAKLTVQAAGVPVVPGRTQPGMSDQDIREAAAEIGFPVLLKPSAGGGGKGMRLVRAADELPAAIESARREAAAAFGDDTLLVERFVHRPRHIEIQVLADQHGTAVHLGERECSLQRRHQKIIEEAPSPLLSGRGTSELTRQRMGQAAVDAAKAVGYAGAGTVEFIVSSDAPDDFYFMEMNTRLQVEHPVTELITGVDLVEQQVRIAAGERLTVGGSELTARGHAVEARIYAEDPARGFLPTGGRVLALREPEDLVRVDSGLTVGTVVSSDYDPMLAKYVAVGRTREEALRTLRAALGRAVVLGVTTNIPFLRALLADPDVVAGDLDTGLVERKQDQLVGTDLPEDVLVAAGVEKLLLAEPAGGVTDPWELPGGWRLGEPAWSVLRVEAAGHDPVEIRVRGRADRAEIAVGDGTPTVAGGHWADGDLVVTQGGRVRRYARARVGNVLWLGVDGRGWALTESEPLDAAAHEQAGLGGPVTSPMPGTVLVVRASQGDEVSAGQPLVVVEAMKMEHTVSAPVDGVLSEMCVRVGQQVALDEVLAVVVPHEER</sequence>
<dbReference type="InterPro" id="IPR011764">
    <property type="entry name" value="Biotin_carboxylation_dom"/>
</dbReference>
<dbReference type="GO" id="GO:0005524">
    <property type="term" value="F:ATP binding"/>
    <property type="evidence" value="ECO:0007669"/>
    <property type="project" value="UniProtKB-UniRule"/>
</dbReference>
<dbReference type="Gene3D" id="3.30.700.40">
    <property type="match status" value="1"/>
</dbReference>
<evidence type="ECO:0000259" key="15">
    <source>
        <dbReference type="PROSITE" id="PS50968"/>
    </source>
</evidence>
<dbReference type="Proteomes" id="UP001206128">
    <property type="component" value="Unassembled WGS sequence"/>
</dbReference>
<keyword evidence="6" id="KW-0809">Transit peptide</keyword>
<dbReference type="InterPro" id="IPR005481">
    <property type="entry name" value="BC-like_N"/>
</dbReference>
<dbReference type="Pfam" id="PF00289">
    <property type="entry name" value="Biotin_carb_N"/>
    <property type="match status" value="1"/>
</dbReference>
<dbReference type="InterPro" id="IPR005482">
    <property type="entry name" value="Biotin_COase_C"/>
</dbReference>
<evidence type="ECO:0000313" key="19">
    <source>
        <dbReference type="Proteomes" id="UP001206128"/>
    </source>
</evidence>
<feature type="region of interest" description="Disordered" evidence="14">
    <location>
        <begin position="1"/>
        <end position="33"/>
    </location>
</feature>
<keyword evidence="4 13" id="KW-0547">Nucleotide-binding</keyword>
<dbReference type="Pfam" id="PF02786">
    <property type="entry name" value="CPSase_L_D2"/>
    <property type="match status" value="1"/>
</dbReference>
<dbReference type="PANTHER" id="PTHR18866:SF33">
    <property type="entry name" value="METHYLCROTONOYL-COA CARBOXYLASE SUBUNIT ALPHA, MITOCHONDRIAL-RELATED"/>
    <property type="match status" value="1"/>
</dbReference>
<comment type="catalytic activity">
    <reaction evidence="9">
        <text>N(6)-biotinyl-L-lysyl-[protein] + hydrogencarbonate + ATP = N(6)-carboxybiotinyl-L-lysyl-[protein] + ADP + phosphate + H(+)</text>
        <dbReference type="Rhea" id="RHEA:13501"/>
        <dbReference type="Rhea" id="RHEA-COMP:10505"/>
        <dbReference type="Rhea" id="RHEA-COMP:10506"/>
        <dbReference type="ChEBI" id="CHEBI:15378"/>
        <dbReference type="ChEBI" id="CHEBI:17544"/>
        <dbReference type="ChEBI" id="CHEBI:30616"/>
        <dbReference type="ChEBI" id="CHEBI:43474"/>
        <dbReference type="ChEBI" id="CHEBI:83144"/>
        <dbReference type="ChEBI" id="CHEBI:83145"/>
        <dbReference type="ChEBI" id="CHEBI:456216"/>
        <dbReference type="EC" id="6.3.4.14"/>
    </reaction>
    <physiologicalReaction direction="left-to-right" evidence="9">
        <dbReference type="Rhea" id="RHEA:13502"/>
    </physiologicalReaction>
</comment>
<protein>
    <recommendedName>
        <fullName evidence="12">Biotin-dependent 3-methylcrotonyl-coenzyme A carboxylase alpha1 subunit</fullName>
        <ecNumber evidence="2">6.3.4.14</ecNumber>
    </recommendedName>
</protein>
<dbReference type="EMBL" id="JAMTCK010000008">
    <property type="protein sequence ID" value="MCP2166696.1"/>
    <property type="molecule type" value="Genomic_DNA"/>
</dbReference>
<keyword evidence="7" id="KW-0092">Biotin</keyword>
<dbReference type="PROSITE" id="PS00188">
    <property type="entry name" value="BIOTIN"/>
    <property type="match status" value="1"/>
</dbReference>
<dbReference type="PROSITE" id="PS50975">
    <property type="entry name" value="ATP_GRASP"/>
    <property type="match status" value="1"/>
</dbReference>
<dbReference type="SUPFAM" id="SSF52440">
    <property type="entry name" value="PreATP-grasp domain"/>
    <property type="match status" value="1"/>
</dbReference>
<evidence type="ECO:0000256" key="1">
    <source>
        <dbReference type="ARBA" id="ARBA00001953"/>
    </source>
</evidence>
<dbReference type="SUPFAM" id="SSF51230">
    <property type="entry name" value="Single hybrid motif"/>
    <property type="match status" value="1"/>
</dbReference>
<dbReference type="InterPro" id="IPR011053">
    <property type="entry name" value="Single_hybrid_motif"/>
</dbReference>
<evidence type="ECO:0000256" key="11">
    <source>
        <dbReference type="ARBA" id="ARBA00065901"/>
    </source>
</evidence>
<dbReference type="FunFam" id="3.40.50.20:FF:000010">
    <property type="entry name" value="Propionyl-CoA carboxylase subunit alpha"/>
    <property type="match status" value="1"/>
</dbReference>
<evidence type="ECO:0000256" key="13">
    <source>
        <dbReference type="PROSITE-ProRule" id="PRU00409"/>
    </source>
</evidence>
<comment type="cofactor">
    <cofactor evidence="1">
        <name>biotin</name>
        <dbReference type="ChEBI" id="CHEBI:57586"/>
    </cofactor>
</comment>
<dbReference type="FunFam" id="3.30.470.20:FF:000028">
    <property type="entry name" value="Methylcrotonoyl-CoA carboxylase subunit alpha, mitochondrial"/>
    <property type="match status" value="1"/>
</dbReference>
<comment type="pathway">
    <text evidence="8">Amino-acid degradation; L-leucine degradation.</text>
</comment>
<feature type="domain" description="Lipoyl-binding" evidence="15">
    <location>
        <begin position="623"/>
        <end position="698"/>
    </location>
</feature>
<dbReference type="GO" id="GO:0004075">
    <property type="term" value="F:biotin carboxylase activity"/>
    <property type="evidence" value="ECO:0007669"/>
    <property type="project" value="UniProtKB-EC"/>
</dbReference>
<evidence type="ECO:0000256" key="3">
    <source>
        <dbReference type="ARBA" id="ARBA00022598"/>
    </source>
</evidence>
<dbReference type="Gene3D" id="3.30.470.20">
    <property type="entry name" value="ATP-grasp fold, B domain"/>
    <property type="match status" value="1"/>
</dbReference>
<proteinExistence type="predicted"/>
<dbReference type="PROSITE" id="PS00866">
    <property type="entry name" value="CPSASE_1"/>
    <property type="match status" value="1"/>
</dbReference>
<keyword evidence="5 13" id="KW-0067">ATP-binding</keyword>
<evidence type="ECO:0000256" key="12">
    <source>
        <dbReference type="ARBA" id="ARBA00074050"/>
    </source>
</evidence>
<feature type="domain" description="Biotin carboxylation" evidence="17">
    <location>
        <begin position="39"/>
        <end position="490"/>
    </location>
</feature>
<evidence type="ECO:0000259" key="17">
    <source>
        <dbReference type="PROSITE" id="PS50979"/>
    </source>
</evidence>
<dbReference type="InterPro" id="IPR011054">
    <property type="entry name" value="Rudment_hybrid_motif"/>
</dbReference>
<evidence type="ECO:0000256" key="8">
    <source>
        <dbReference type="ARBA" id="ARBA00046317"/>
    </source>
</evidence>
<dbReference type="EC" id="6.3.4.14" evidence="2"/>
<dbReference type="Gene3D" id="2.40.50.100">
    <property type="match status" value="1"/>
</dbReference>
<dbReference type="SMART" id="SM00878">
    <property type="entry name" value="Biotin_carb_C"/>
    <property type="match status" value="1"/>
</dbReference>
<keyword evidence="3" id="KW-0436">Ligase</keyword>
<dbReference type="InterPro" id="IPR001882">
    <property type="entry name" value="Biotin_BS"/>
</dbReference>
<feature type="compositionally biased region" description="Polar residues" evidence="14">
    <location>
        <begin position="1"/>
        <end position="10"/>
    </location>
</feature>
<organism evidence="18 19">
    <name type="scientific">Goodfellowiella coeruleoviolacea</name>
    <dbReference type="NCBI Taxonomy" id="334858"/>
    <lineage>
        <taxon>Bacteria</taxon>
        <taxon>Bacillati</taxon>
        <taxon>Actinomycetota</taxon>
        <taxon>Actinomycetes</taxon>
        <taxon>Pseudonocardiales</taxon>
        <taxon>Pseudonocardiaceae</taxon>
        <taxon>Goodfellowiella</taxon>
    </lineage>
</organism>
<evidence type="ECO:0000256" key="10">
    <source>
        <dbReference type="ARBA" id="ARBA00053351"/>
    </source>
</evidence>
<dbReference type="SUPFAM" id="SSF51246">
    <property type="entry name" value="Rudiment single hybrid motif"/>
    <property type="match status" value="1"/>
</dbReference>